<keyword evidence="12" id="KW-1185">Reference proteome</keyword>
<evidence type="ECO:0000256" key="7">
    <source>
        <dbReference type="ARBA" id="ARBA00023274"/>
    </source>
</evidence>
<comment type="function">
    <text evidence="8 9">Component of the 90S pre-ribosome involved in the maturation of rRNAs. Required for early cleavages of the pre-RNAs in the 40S ribosomal subunit maturation pathway.</text>
</comment>
<dbReference type="PANTHER" id="PTHR21738">
    <property type="entry name" value="RIBOSOMAL RNA PROCESSING PROTEIN 36 HOMOLOG"/>
    <property type="match status" value="1"/>
</dbReference>
<keyword evidence="7 9" id="KW-0687">Ribonucleoprotein</keyword>
<feature type="region of interest" description="Disordered" evidence="10">
    <location>
        <begin position="333"/>
        <end position="371"/>
    </location>
</feature>
<keyword evidence="4 9" id="KW-0698">rRNA processing</keyword>
<keyword evidence="5" id="KW-0175">Coiled coil</keyword>
<feature type="compositionally biased region" description="Basic and acidic residues" evidence="10">
    <location>
        <begin position="206"/>
        <end position="231"/>
    </location>
</feature>
<dbReference type="GO" id="GO:0030686">
    <property type="term" value="C:90S preribosome"/>
    <property type="evidence" value="ECO:0007669"/>
    <property type="project" value="TreeGrafter"/>
</dbReference>
<feature type="compositionally biased region" description="Basic residues" evidence="10">
    <location>
        <begin position="402"/>
        <end position="415"/>
    </location>
</feature>
<evidence type="ECO:0000256" key="6">
    <source>
        <dbReference type="ARBA" id="ARBA00023242"/>
    </source>
</evidence>
<proteinExistence type="inferred from homology"/>
<organism evidence="11 12">
    <name type="scientific">Psilocybe cf. subviscida</name>
    <dbReference type="NCBI Taxonomy" id="2480587"/>
    <lineage>
        <taxon>Eukaryota</taxon>
        <taxon>Fungi</taxon>
        <taxon>Dikarya</taxon>
        <taxon>Basidiomycota</taxon>
        <taxon>Agaricomycotina</taxon>
        <taxon>Agaricomycetes</taxon>
        <taxon>Agaricomycetidae</taxon>
        <taxon>Agaricales</taxon>
        <taxon>Agaricineae</taxon>
        <taxon>Strophariaceae</taxon>
        <taxon>Psilocybe</taxon>
    </lineage>
</organism>
<evidence type="ECO:0000256" key="9">
    <source>
        <dbReference type="RuleBase" id="RU368027"/>
    </source>
</evidence>
<feature type="region of interest" description="Disordered" evidence="10">
    <location>
        <begin position="1"/>
        <end position="256"/>
    </location>
</feature>
<feature type="compositionally biased region" description="Low complexity" evidence="10">
    <location>
        <begin position="27"/>
        <end position="39"/>
    </location>
</feature>
<evidence type="ECO:0000256" key="3">
    <source>
        <dbReference type="ARBA" id="ARBA00022517"/>
    </source>
</evidence>
<dbReference type="OrthoDB" id="448446at2759"/>
<dbReference type="EMBL" id="JAACJJ010000056">
    <property type="protein sequence ID" value="KAF5312518.1"/>
    <property type="molecule type" value="Genomic_DNA"/>
</dbReference>
<feature type="compositionally biased region" description="Acidic residues" evidence="10">
    <location>
        <begin position="97"/>
        <end position="110"/>
    </location>
</feature>
<evidence type="ECO:0000256" key="2">
    <source>
        <dbReference type="ARBA" id="ARBA00009418"/>
    </source>
</evidence>
<reference evidence="11 12" key="1">
    <citation type="journal article" date="2020" name="ISME J.">
        <title>Uncovering the hidden diversity of litter-decomposition mechanisms in mushroom-forming fungi.</title>
        <authorList>
            <person name="Floudas D."/>
            <person name="Bentzer J."/>
            <person name="Ahren D."/>
            <person name="Johansson T."/>
            <person name="Persson P."/>
            <person name="Tunlid A."/>
        </authorList>
    </citation>
    <scope>NUCLEOTIDE SEQUENCE [LARGE SCALE GENOMIC DNA]</scope>
    <source>
        <strain evidence="11 12">CBS 101986</strain>
    </source>
</reference>
<keyword evidence="6 9" id="KW-0539">Nucleus</keyword>
<gene>
    <name evidence="11" type="ORF">D9619_003560</name>
</gene>
<comment type="similarity">
    <text evidence="2 9">Belongs to the RRP36 family.</text>
</comment>
<dbReference type="GO" id="GO:0005730">
    <property type="term" value="C:nucleolus"/>
    <property type="evidence" value="ECO:0007669"/>
    <property type="project" value="UniProtKB-SubCell"/>
</dbReference>
<comment type="subcellular location">
    <subcellularLocation>
        <location evidence="1 9">Nucleus</location>
        <location evidence="1 9">Nucleolus</location>
    </subcellularLocation>
</comment>
<feature type="compositionally biased region" description="Gly residues" evidence="10">
    <location>
        <begin position="421"/>
        <end position="432"/>
    </location>
</feature>
<dbReference type="AlphaFoldDB" id="A0A8H5AXW3"/>
<dbReference type="Pfam" id="PF06102">
    <property type="entry name" value="RRP36"/>
    <property type="match status" value="1"/>
</dbReference>
<feature type="compositionally biased region" description="Acidic residues" evidence="10">
    <location>
        <begin position="188"/>
        <end position="205"/>
    </location>
</feature>
<evidence type="ECO:0000313" key="12">
    <source>
        <dbReference type="Proteomes" id="UP000567179"/>
    </source>
</evidence>
<keyword evidence="3 9" id="KW-0690">Ribosome biogenesis</keyword>
<evidence type="ECO:0000256" key="4">
    <source>
        <dbReference type="ARBA" id="ARBA00022552"/>
    </source>
</evidence>
<accession>A0A8H5AXW3</accession>
<dbReference type="GO" id="GO:0000462">
    <property type="term" value="P:maturation of SSU-rRNA from tricistronic rRNA transcript (SSU-rRNA, 5.8S rRNA, LSU-rRNA)"/>
    <property type="evidence" value="ECO:0007669"/>
    <property type="project" value="TreeGrafter"/>
</dbReference>
<name>A0A8H5AXW3_9AGAR</name>
<evidence type="ECO:0000256" key="10">
    <source>
        <dbReference type="SAM" id="MobiDB-lite"/>
    </source>
</evidence>
<evidence type="ECO:0000313" key="11">
    <source>
        <dbReference type="EMBL" id="KAF5312518.1"/>
    </source>
</evidence>
<dbReference type="Proteomes" id="UP000567179">
    <property type="component" value="Unassembled WGS sequence"/>
</dbReference>
<evidence type="ECO:0000256" key="1">
    <source>
        <dbReference type="ARBA" id="ARBA00004604"/>
    </source>
</evidence>
<dbReference type="PANTHER" id="PTHR21738:SF0">
    <property type="entry name" value="RIBOSOMAL RNA PROCESSING PROTEIN 36 HOMOLOG"/>
    <property type="match status" value="1"/>
</dbReference>
<evidence type="ECO:0000256" key="5">
    <source>
        <dbReference type="ARBA" id="ARBA00023054"/>
    </source>
</evidence>
<feature type="compositionally biased region" description="Basic and acidic residues" evidence="10">
    <location>
        <begin position="388"/>
        <end position="401"/>
    </location>
</feature>
<comment type="subunit">
    <text evidence="9">Associates with 90S and pre-40S pre-ribosomal particles.</text>
</comment>
<feature type="compositionally biased region" description="Acidic residues" evidence="10">
    <location>
        <begin position="119"/>
        <end position="145"/>
    </location>
</feature>
<feature type="compositionally biased region" description="Acidic residues" evidence="10">
    <location>
        <begin position="70"/>
        <end position="82"/>
    </location>
</feature>
<sequence length="440" mass="48897">MPRRPKPVSRGGQPRIKKGPANNAQASSISVKSKSNVKNAPPAQHNLKRPAQSESEEEDEAEDQFFGSSGDEDEEDSGDEDRGEGSSRHAFGGPDMDGGDEEEDENDDDADAPRVALWEPDDDDAYLKDEEDVEDEADEEAEDGVLEQPKGKAVAAEKSLKDSLQDLPLGALRQAQRMLAQAAPESDSGSDSEDGSDDDDGPPEAEDLKGKRREKVEKVEWSTKRRTDIAKRSSKHAPTEVTSKRPVSRKRQVVEVPKIVPRDPRFMTTTGEFDPDRFTKSYAFLAESHKTELSTLKETLARARKLLSSSPRDLRAEREAEVHRLEQAVKRTESLVNRDKSQAVEREALSRVKKAEREGRAQGKGEWHLKRGEKQKLVVQARYEALAKEGGQRAVKKAIEKKQKKVSQKEKRSRPYAKGEFSGGGSGQGGGERPLKRRRV</sequence>
<protein>
    <recommendedName>
        <fullName evidence="9">rRNA biogenesis protein RRP36</fullName>
    </recommendedName>
</protein>
<feature type="region of interest" description="Disordered" evidence="10">
    <location>
        <begin position="388"/>
        <end position="440"/>
    </location>
</feature>
<comment type="caution">
    <text evidence="11">The sequence shown here is derived from an EMBL/GenBank/DDBJ whole genome shotgun (WGS) entry which is preliminary data.</text>
</comment>
<feature type="compositionally biased region" description="Acidic residues" evidence="10">
    <location>
        <begin position="54"/>
        <end position="63"/>
    </location>
</feature>
<feature type="compositionally biased region" description="Low complexity" evidence="10">
    <location>
        <begin position="171"/>
        <end position="187"/>
    </location>
</feature>
<evidence type="ECO:0000256" key="8">
    <source>
        <dbReference type="ARBA" id="ARBA00025053"/>
    </source>
</evidence>
<dbReference type="InterPro" id="IPR009292">
    <property type="entry name" value="RRP36"/>
</dbReference>